<dbReference type="SUPFAM" id="SSF141523">
    <property type="entry name" value="L,D-transpeptidase catalytic domain-like"/>
    <property type="match status" value="1"/>
</dbReference>
<keyword evidence="7" id="KW-0812">Transmembrane</keyword>
<evidence type="ECO:0000256" key="7">
    <source>
        <dbReference type="SAM" id="Phobius"/>
    </source>
</evidence>
<dbReference type="SUPFAM" id="SSF143985">
    <property type="entry name" value="L,D-transpeptidase pre-catalytic domain-like"/>
    <property type="match status" value="1"/>
</dbReference>
<gene>
    <name evidence="10" type="ORF">CLCOS_12140</name>
    <name evidence="9" type="ORF">WX73_00508</name>
</gene>
<dbReference type="GO" id="GO:0071972">
    <property type="term" value="F:peptidoglycan L,D-transpeptidase activity"/>
    <property type="evidence" value="ECO:0007669"/>
    <property type="project" value="TreeGrafter"/>
</dbReference>
<evidence type="ECO:0000256" key="6">
    <source>
        <dbReference type="PROSITE-ProRule" id="PRU01373"/>
    </source>
</evidence>
<evidence type="ECO:0000259" key="8">
    <source>
        <dbReference type="PROSITE" id="PS52029"/>
    </source>
</evidence>
<dbReference type="PANTHER" id="PTHR30582:SF33">
    <property type="entry name" value="EXPORTED PROTEIN"/>
    <property type="match status" value="1"/>
</dbReference>
<dbReference type="Proteomes" id="UP000077384">
    <property type="component" value="Unassembled WGS sequence"/>
</dbReference>
<feature type="domain" description="L,D-TPase catalytic" evidence="8">
    <location>
        <begin position="350"/>
        <end position="469"/>
    </location>
</feature>
<feature type="active site" description="Proton donor/acceptor" evidence="6">
    <location>
        <position position="424"/>
    </location>
</feature>
<dbReference type="Pfam" id="PF03734">
    <property type="entry name" value="YkuD"/>
    <property type="match status" value="1"/>
</dbReference>
<dbReference type="Gene3D" id="3.10.20.800">
    <property type="match status" value="1"/>
</dbReference>
<dbReference type="GO" id="GO:0018104">
    <property type="term" value="P:peptidoglycan-protein cross-linking"/>
    <property type="evidence" value="ECO:0007669"/>
    <property type="project" value="TreeGrafter"/>
</dbReference>
<dbReference type="InterPro" id="IPR038054">
    <property type="entry name" value="LD_TPept-like_central_sf"/>
</dbReference>
<sequence>MENDAEKENEKEGKNKRNKIIKGTIISICILLIIYFGMAAYFTKHFYFGSEINGVNVSGKTAEQLNTELTSQIKSYKLNLKERGSKSEQISGSDIKLKYNSDNEFRKLKDKQGNYKWIIAFLDTNNTKMTAAVSYDNKLLEDKIDKLSCLDSKNVIEPKNPSFKYSDKGYNIVSEVYGSKVDKTALYNNVVKAISKGETTLDLEATNCYVNPKYTVKSPKTTQIRDLLNKYVSSKIIYTFGDKKETVDGSKINNWLTVNDNFEVEFDKDKIKKYMLELSKTYDTIGKTRSFVTTSGRTISVGGGDYGWDIDSSKETENLITYIKQGGTVKKEPAYSQTAASRGANDIGNTYVEVDLSDQHLWFYKNGSLVVQGDVVTGNVSQGHPTPEGVYWVKYKERHATLKGEGYSSPVDYWMPFNGGIGIHDASWRSSFGGSIYMSDGSHGCVNSPYYLASTIYQNIDKGTPVVCYY</sequence>
<keyword evidence="7" id="KW-0472">Membrane</keyword>
<dbReference type="Pfam" id="PF12229">
    <property type="entry name" value="PG_binding_4"/>
    <property type="match status" value="2"/>
</dbReference>
<comment type="caution">
    <text evidence="9">The sequence shown here is derived from an EMBL/GenBank/DDBJ whole genome shotgun (WGS) entry which is preliminary data.</text>
</comment>
<dbReference type="GO" id="GO:0016740">
    <property type="term" value="F:transferase activity"/>
    <property type="evidence" value="ECO:0007669"/>
    <property type="project" value="UniProtKB-KW"/>
</dbReference>
<evidence type="ECO:0000256" key="4">
    <source>
        <dbReference type="ARBA" id="ARBA00022984"/>
    </source>
</evidence>
<proteinExistence type="predicted"/>
<dbReference type="EMBL" id="LITQ01000016">
    <property type="protein sequence ID" value="OAA92839.1"/>
    <property type="molecule type" value="Genomic_DNA"/>
</dbReference>
<evidence type="ECO:0000256" key="1">
    <source>
        <dbReference type="ARBA" id="ARBA00004752"/>
    </source>
</evidence>
<evidence type="ECO:0000256" key="5">
    <source>
        <dbReference type="ARBA" id="ARBA00023316"/>
    </source>
</evidence>
<keyword evidence="7" id="KW-1133">Transmembrane helix</keyword>
<dbReference type="PANTHER" id="PTHR30582">
    <property type="entry name" value="L,D-TRANSPEPTIDASE"/>
    <property type="match status" value="1"/>
</dbReference>
<evidence type="ECO:0000256" key="3">
    <source>
        <dbReference type="ARBA" id="ARBA00022960"/>
    </source>
</evidence>
<dbReference type="PROSITE" id="PS52029">
    <property type="entry name" value="LD_TPASE"/>
    <property type="match status" value="1"/>
</dbReference>
<dbReference type="UniPathway" id="UPA00219"/>
<dbReference type="InterPro" id="IPR038063">
    <property type="entry name" value="Transpep_catalytic_dom"/>
</dbReference>
<reference evidence="10 12" key="2">
    <citation type="journal article" date="2016" name="Front. Microbiol.">
        <title>Industrial Acetogenic Biocatalysts: A Comparative Metabolic and Genomic Analysis.</title>
        <authorList>
            <person name="Bengelsdorf F."/>
            <person name="Poehlein A."/>
            <person name="Sonja S."/>
            <person name="Erz C."/>
            <person name="Hummel T."/>
            <person name="Hoffmeister S."/>
            <person name="Daniel R."/>
            <person name="Durre P."/>
        </authorList>
    </citation>
    <scope>NUCLEOTIDE SEQUENCE [LARGE SCALE GENOMIC DNA]</scope>
    <source>
        <strain evidence="10 12">PTA-10522</strain>
    </source>
</reference>
<dbReference type="RefSeq" id="WP_153042911.1">
    <property type="nucleotide sequence ID" value="NZ_LITQ01000016.1"/>
</dbReference>
<dbReference type="InterPro" id="IPR005490">
    <property type="entry name" value="LD_TPept_cat_dom"/>
</dbReference>
<protein>
    <recommendedName>
        <fullName evidence="8">L,D-TPase catalytic domain-containing protein</fullName>
    </recommendedName>
</protein>
<dbReference type="PATRIC" id="fig|1705578.3.peg.887"/>
<dbReference type="InterPro" id="IPR050979">
    <property type="entry name" value="LD-transpeptidase"/>
</dbReference>
<dbReference type="GO" id="GO:0071555">
    <property type="term" value="P:cell wall organization"/>
    <property type="evidence" value="ECO:0007669"/>
    <property type="project" value="UniProtKB-UniRule"/>
</dbReference>
<evidence type="ECO:0000256" key="2">
    <source>
        <dbReference type="ARBA" id="ARBA00022679"/>
    </source>
</evidence>
<dbReference type="GO" id="GO:0005576">
    <property type="term" value="C:extracellular region"/>
    <property type="evidence" value="ECO:0007669"/>
    <property type="project" value="TreeGrafter"/>
</dbReference>
<evidence type="ECO:0000313" key="11">
    <source>
        <dbReference type="Proteomes" id="UP000077384"/>
    </source>
</evidence>
<keyword evidence="5 6" id="KW-0961">Cell wall biogenesis/degradation</keyword>
<evidence type="ECO:0000313" key="9">
    <source>
        <dbReference type="EMBL" id="OAA92839.1"/>
    </source>
</evidence>
<dbReference type="EMBL" id="LROR01000036">
    <property type="protein sequence ID" value="OBR95781.1"/>
    <property type="molecule type" value="Genomic_DNA"/>
</dbReference>
<dbReference type="InterPro" id="IPR022029">
    <property type="entry name" value="YoaR-like_PG-bd"/>
</dbReference>
<dbReference type="CDD" id="cd16913">
    <property type="entry name" value="YkuD_like"/>
    <property type="match status" value="1"/>
</dbReference>
<dbReference type="Gene3D" id="2.40.440.10">
    <property type="entry name" value="L,D-transpeptidase catalytic domain-like"/>
    <property type="match status" value="1"/>
</dbReference>
<keyword evidence="4 6" id="KW-0573">Peptidoglycan synthesis</keyword>
<accession>A0A162NFG1</accession>
<reference evidence="9 11" key="1">
    <citation type="journal article" date="2015" name="Biotechnol. Bioeng.">
        <title>Genome sequence and phenotypic characterization of Caulobacter segnis.</title>
        <authorList>
            <person name="Patel S."/>
            <person name="Fletcher B."/>
            <person name="Scott D.C."/>
            <person name="Ely B."/>
        </authorList>
    </citation>
    <scope>NUCLEOTIDE SEQUENCE [LARGE SCALE GENOMIC DNA]</scope>
    <source>
        <strain evidence="9 11">PS02</strain>
    </source>
</reference>
<dbReference type="Proteomes" id="UP000093694">
    <property type="component" value="Unassembled WGS sequence"/>
</dbReference>
<evidence type="ECO:0000313" key="10">
    <source>
        <dbReference type="EMBL" id="OBR95781.1"/>
    </source>
</evidence>
<keyword evidence="3 6" id="KW-0133">Cell shape</keyword>
<name>A0A162NFG1_9CLOT</name>
<comment type="pathway">
    <text evidence="1 6">Cell wall biogenesis; peptidoglycan biosynthesis.</text>
</comment>
<keyword evidence="2" id="KW-0808">Transferase</keyword>
<feature type="active site" description="Nucleophile" evidence="6">
    <location>
        <position position="445"/>
    </location>
</feature>
<evidence type="ECO:0000313" key="12">
    <source>
        <dbReference type="Proteomes" id="UP000093694"/>
    </source>
</evidence>
<feature type="transmembrane region" description="Helical" evidence="7">
    <location>
        <begin position="20"/>
        <end position="42"/>
    </location>
</feature>
<dbReference type="GO" id="GO:0008360">
    <property type="term" value="P:regulation of cell shape"/>
    <property type="evidence" value="ECO:0007669"/>
    <property type="project" value="UniProtKB-UniRule"/>
</dbReference>
<organism evidence="9 11">
    <name type="scientific">Clostridium coskatii</name>
    <dbReference type="NCBI Taxonomy" id="1705578"/>
    <lineage>
        <taxon>Bacteria</taxon>
        <taxon>Bacillati</taxon>
        <taxon>Bacillota</taxon>
        <taxon>Clostridia</taxon>
        <taxon>Eubacteriales</taxon>
        <taxon>Clostridiaceae</taxon>
        <taxon>Clostridium</taxon>
    </lineage>
</organism>
<dbReference type="AlphaFoldDB" id="A0A162NFG1"/>
<keyword evidence="12" id="KW-1185">Reference proteome</keyword>